<keyword evidence="10 15" id="KW-0472">Membrane</keyword>
<proteinExistence type="inferred from homology"/>
<feature type="transmembrane region" description="Helical" evidence="15">
    <location>
        <begin position="6"/>
        <end position="26"/>
    </location>
</feature>
<dbReference type="SUPFAM" id="SSF52058">
    <property type="entry name" value="L domain-like"/>
    <property type="match status" value="1"/>
</dbReference>
<dbReference type="InterPro" id="IPR050994">
    <property type="entry name" value="At_inactive_RLKs"/>
</dbReference>
<dbReference type="RefSeq" id="XP_010244554.1">
    <property type="nucleotide sequence ID" value="XM_010246252.2"/>
</dbReference>
<dbReference type="SMART" id="SM00369">
    <property type="entry name" value="LRR_TYP"/>
    <property type="match status" value="3"/>
</dbReference>
<feature type="compositionally biased region" description="Gly residues" evidence="14">
    <location>
        <begin position="299"/>
        <end position="308"/>
    </location>
</feature>
<dbReference type="RefSeq" id="XP_010244556.1">
    <property type="nucleotide sequence ID" value="XM_010246254.2"/>
</dbReference>
<dbReference type="InterPro" id="IPR032675">
    <property type="entry name" value="LRR_dom_sf"/>
</dbReference>
<dbReference type="InterPro" id="IPR003591">
    <property type="entry name" value="Leu-rich_rpt_typical-subtyp"/>
</dbReference>
<dbReference type="OrthoDB" id="69842at2759"/>
<dbReference type="InterPro" id="IPR001245">
    <property type="entry name" value="Ser-Thr/Tyr_kinase_cat_dom"/>
</dbReference>
<keyword evidence="4 15" id="KW-0812">Transmembrane</keyword>
<dbReference type="Pfam" id="PF12799">
    <property type="entry name" value="LRR_4"/>
    <property type="match status" value="1"/>
</dbReference>
<comment type="similarity">
    <text evidence="12">Belongs to the protein kinase superfamily.</text>
</comment>
<keyword evidence="6" id="KW-0677">Repeat</keyword>
<keyword evidence="18 19" id="KW-0808">Transferase</keyword>
<evidence type="ECO:0000256" key="11">
    <source>
        <dbReference type="ARBA" id="ARBA00023170"/>
    </source>
</evidence>
<evidence type="ECO:0000256" key="15">
    <source>
        <dbReference type="SAM" id="Phobius"/>
    </source>
</evidence>
<dbReference type="AlphaFoldDB" id="A0A1U7YYB2"/>
<evidence type="ECO:0000256" key="2">
    <source>
        <dbReference type="ARBA" id="ARBA00022553"/>
    </source>
</evidence>
<evidence type="ECO:0000256" key="4">
    <source>
        <dbReference type="ARBA" id="ARBA00022692"/>
    </source>
</evidence>
<dbReference type="SUPFAM" id="SSF56112">
    <property type="entry name" value="Protein kinase-like (PK-like)"/>
    <property type="match status" value="1"/>
</dbReference>
<dbReference type="FunFam" id="3.80.10.10:FF:000731">
    <property type="entry name" value="Leucine-rich repeat receptor-like protein kinase"/>
    <property type="match status" value="1"/>
</dbReference>
<comment type="subcellular location">
    <subcellularLocation>
        <location evidence="1">Membrane</location>
        <topology evidence="1">Single-pass membrane protein</topology>
    </subcellularLocation>
</comment>
<evidence type="ECO:0000256" key="3">
    <source>
        <dbReference type="ARBA" id="ARBA00022614"/>
    </source>
</evidence>
<evidence type="ECO:0000313" key="20">
    <source>
        <dbReference type="RefSeq" id="XP_010244556.1"/>
    </source>
</evidence>
<dbReference type="PROSITE" id="PS00107">
    <property type="entry name" value="PROTEIN_KINASE_ATP"/>
    <property type="match status" value="1"/>
</dbReference>
<dbReference type="Gene3D" id="3.80.10.10">
    <property type="entry name" value="Ribonuclease Inhibitor"/>
    <property type="match status" value="2"/>
</dbReference>
<organism evidence="17 19">
    <name type="scientific">Nelumbo nucifera</name>
    <name type="common">Sacred lotus</name>
    <dbReference type="NCBI Taxonomy" id="4432"/>
    <lineage>
        <taxon>Eukaryota</taxon>
        <taxon>Viridiplantae</taxon>
        <taxon>Streptophyta</taxon>
        <taxon>Embryophyta</taxon>
        <taxon>Tracheophyta</taxon>
        <taxon>Spermatophyta</taxon>
        <taxon>Magnoliopsida</taxon>
        <taxon>Proteales</taxon>
        <taxon>Nelumbonaceae</taxon>
        <taxon>Nelumbo</taxon>
    </lineage>
</organism>
<dbReference type="InterPro" id="IPR011009">
    <property type="entry name" value="Kinase-like_dom_sf"/>
</dbReference>
<keyword evidence="11 18" id="KW-0675">Receptor</keyword>
<evidence type="ECO:0000313" key="18">
    <source>
        <dbReference type="RefSeq" id="XP_010244554.1"/>
    </source>
</evidence>
<dbReference type="eggNOG" id="ENOG502QT13">
    <property type="taxonomic scope" value="Eukaryota"/>
</dbReference>
<dbReference type="InterPro" id="IPR001611">
    <property type="entry name" value="Leu-rich_rpt"/>
</dbReference>
<evidence type="ECO:0000256" key="9">
    <source>
        <dbReference type="ARBA" id="ARBA00022989"/>
    </source>
</evidence>
<keyword evidence="5" id="KW-0732">Signal</keyword>
<dbReference type="KEGG" id="nnu:104588367"/>
<feature type="compositionally biased region" description="Basic and acidic residues" evidence="14">
    <location>
        <begin position="309"/>
        <end position="320"/>
    </location>
</feature>
<dbReference type="FunFam" id="3.80.10.10:FF:000431">
    <property type="entry name" value="Leucine-rich repeat receptor-like protein kinase"/>
    <property type="match status" value="1"/>
</dbReference>
<evidence type="ECO:0000313" key="17">
    <source>
        <dbReference type="Proteomes" id="UP000189703"/>
    </source>
</evidence>
<evidence type="ECO:0000313" key="21">
    <source>
        <dbReference type="RefSeq" id="XP_010244557.1"/>
    </source>
</evidence>
<evidence type="ECO:0000256" key="10">
    <source>
        <dbReference type="ARBA" id="ARBA00023136"/>
    </source>
</evidence>
<dbReference type="InterPro" id="IPR000719">
    <property type="entry name" value="Prot_kinase_dom"/>
</dbReference>
<feature type="transmembrane region" description="Helical" evidence="15">
    <location>
        <begin position="261"/>
        <end position="286"/>
    </location>
</feature>
<dbReference type="OMA" id="MQYQNIE"/>
<keyword evidence="18 19" id="KW-0418">Kinase</keyword>
<feature type="domain" description="Protein kinase" evidence="16">
    <location>
        <begin position="346"/>
        <end position="642"/>
    </location>
</feature>
<dbReference type="PANTHER" id="PTHR48010:SF54">
    <property type="entry name" value="PROTEIN KINASE DOMAIN-CONTAINING PROTEIN"/>
    <property type="match status" value="1"/>
</dbReference>
<feature type="compositionally biased region" description="Basic and acidic residues" evidence="14">
    <location>
        <begin position="616"/>
        <end position="636"/>
    </location>
</feature>
<keyword evidence="8 13" id="KW-0067">ATP-binding</keyword>
<sequence>MKHQNVISSFTPFITFLWFLFSLAIADLNSDRQALLDFVDAVPHGRKLNWNSSSPICSTWVGVTCSQDGTRVVALRLPGIGLSGPIPTNTLGRLDALRVLSLRSNRLSGSLPSDITSLPSLHHLFLQHNNLSDEIPASLTPELNLIDLSFNSFRGSIPLTVRDLTRLTGLNLQNNSFSGPIPDLNLPRLKHLNLSYNNLTGSIPPSLQKFPNSSFEGNPLLCGSPLSLCSSVIPSSSPSPSSSLLPPTVPTVHRNGSKKKLATGAIIAIAIGGSAVLFLLAIIILVCCLKRKDSEQGGVLKGKGSSGGRGEKPKEEFGSGVQEAEKNKLVFFEGCSFNFDLEDLLRASAEVLGKGSYGTAYKAVLEEGTTVVVKRLKEVVVGKKEFEQQMEIVGRVSQHPNVVPLRAYYYSKDEKLLVYDYIPAGNLLTLMHGNRGSGGRSPLDWGSRVKISLGAARGIAHIHSEGGGKFIHGNIKSSNVLLTQDQDGCISDFGLASLMNFPVIPSRSVGYRAPEVIETRKPTQKSDVYSFGVLLLELLTGKAPLQSPGHDDVVDLPRWVQSVVREEWTAEVFDVELMRYQNIEEEMVQMLQIAMACVAKVPDVRPKMEEVVRMIEEIRQSDSENRPSSEENKSKDSNVQTP</sequence>
<keyword evidence="3" id="KW-0433">Leucine-rich repeat</keyword>
<dbReference type="Proteomes" id="UP000189703">
    <property type="component" value="Unplaced"/>
</dbReference>
<dbReference type="PROSITE" id="PS50011">
    <property type="entry name" value="PROTEIN_KINASE_DOM"/>
    <property type="match status" value="1"/>
</dbReference>
<evidence type="ECO:0000256" key="6">
    <source>
        <dbReference type="ARBA" id="ARBA00022737"/>
    </source>
</evidence>
<dbReference type="InterPro" id="IPR013210">
    <property type="entry name" value="LRR_N_plant-typ"/>
</dbReference>
<evidence type="ECO:0000259" key="16">
    <source>
        <dbReference type="PROSITE" id="PS50011"/>
    </source>
</evidence>
<dbReference type="Gene3D" id="1.10.510.10">
    <property type="entry name" value="Transferase(Phosphotransferase) domain 1"/>
    <property type="match status" value="1"/>
</dbReference>
<feature type="region of interest" description="Disordered" evidence="14">
    <location>
        <begin position="616"/>
        <end position="642"/>
    </location>
</feature>
<accession>A0A1U7YYB2</accession>
<name>A0A1U7YYB2_NELNU</name>
<dbReference type="RefSeq" id="XP_010244558.1">
    <property type="nucleotide sequence ID" value="XM_010246256.2"/>
</dbReference>
<dbReference type="InterPro" id="IPR025875">
    <property type="entry name" value="Leu-rich_rpt_4"/>
</dbReference>
<dbReference type="GO" id="GO:0005524">
    <property type="term" value="F:ATP binding"/>
    <property type="evidence" value="ECO:0007669"/>
    <property type="project" value="UniProtKB-UniRule"/>
</dbReference>
<dbReference type="Gene3D" id="3.30.200.20">
    <property type="entry name" value="Phosphorylase Kinase, domain 1"/>
    <property type="match status" value="1"/>
</dbReference>
<dbReference type="RefSeq" id="XP_010244555.1">
    <property type="nucleotide sequence ID" value="XM_010246253.2"/>
</dbReference>
<keyword evidence="2" id="KW-0597">Phosphoprotein</keyword>
<dbReference type="RefSeq" id="XP_010244557.1">
    <property type="nucleotide sequence ID" value="XM_010246255.2"/>
</dbReference>
<reference evidence="18 19" key="1">
    <citation type="submission" date="2025-04" db="UniProtKB">
        <authorList>
            <consortium name="RefSeq"/>
        </authorList>
    </citation>
    <scope>IDENTIFICATION</scope>
</reference>
<evidence type="ECO:0000256" key="13">
    <source>
        <dbReference type="PROSITE-ProRule" id="PRU10141"/>
    </source>
</evidence>
<gene>
    <name evidence="18 19 20 21 22" type="primary">LOC104588367</name>
</gene>
<evidence type="ECO:0000256" key="8">
    <source>
        <dbReference type="ARBA" id="ARBA00022840"/>
    </source>
</evidence>
<dbReference type="GeneID" id="104588367"/>
<dbReference type="GO" id="GO:0004672">
    <property type="term" value="F:protein kinase activity"/>
    <property type="evidence" value="ECO:0007669"/>
    <property type="project" value="InterPro"/>
</dbReference>
<evidence type="ECO:0000313" key="19">
    <source>
        <dbReference type="RefSeq" id="XP_010244555.1"/>
    </source>
</evidence>
<evidence type="ECO:0000256" key="7">
    <source>
        <dbReference type="ARBA" id="ARBA00022741"/>
    </source>
</evidence>
<dbReference type="Pfam" id="PF08263">
    <property type="entry name" value="LRRNT_2"/>
    <property type="match status" value="1"/>
</dbReference>
<dbReference type="PANTHER" id="PTHR48010">
    <property type="entry name" value="OS05G0588300 PROTEIN"/>
    <property type="match status" value="1"/>
</dbReference>
<dbReference type="Pfam" id="PF07714">
    <property type="entry name" value="PK_Tyr_Ser-Thr"/>
    <property type="match status" value="1"/>
</dbReference>
<dbReference type="GO" id="GO:0016020">
    <property type="term" value="C:membrane"/>
    <property type="evidence" value="ECO:0007669"/>
    <property type="project" value="UniProtKB-SubCell"/>
</dbReference>
<evidence type="ECO:0000256" key="5">
    <source>
        <dbReference type="ARBA" id="ARBA00022729"/>
    </source>
</evidence>
<keyword evidence="7 13" id="KW-0547">Nucleotide-binding</keyword>
<evidence type="ECO:0000256" key="1">
    <source>
        <dbReference type="ARBA" id="ARBA00004167"/>
    </source>
</evidence>
<keyword evidence="17" id="KW-1185">Reference proteome</keyword>
<feature type="region of interest" description="Disordered" evidence="14">
    <location>
        <begin position="297"/>
        <end position="320"/>
    </location>
</feature>
<dbReference type="InterPro" id="IPR017441">
    <property type="entry name" value="Protein_kinase_ATP_BS"/>
</dbReference>
<feature type="binding site" evidence="13">
    <location>
        <position position="383"/>
    </location>
    <ligand>
        <name>ATP</name>
        <dbReference type="ChEBI" id="CHEBI:30616"/>
    </ligand>
</feature>
<dbReference type="FunFam" id="3.30.200.20:FF:000307">
    <property type="entry name" value="pollen receptor-like kinase 1"/>
    <property type="match status" value="1"/>
</dbReference>
<dbReference type="CDD" id="cd14066">
    <property type="entry name" value="STKc_IRAK"/>
    <property type="match status" value="1"/>
</dbReference>
<evidence type="ECO:0000313" key="22">
    <source>
        <dbReference type="RefSeq" id="XP_010244558.1"/>
    </source>
</evidence>
<dbReference type="Pfam" id="PF00560">
    <property type="entry name" value="LRR_1"/>
    <property type="match status" value="1"/>
</dbReference>
<keyword evidence="9 15" id="KW-1133">Transmembrane helix</keyword>
<evidence type="ECO:0000256" key="12">
    <source>
        <dbReference type="ARBA" id="ARBA00038349"/>
    </source>
</evidence>
<protein>
    <submittedName>
        <fullName evidence="18 19">Probable inactive receptor kinase At5g58300</fullName>
    </submittedName>
</protein>
<evidence type="ECO:0000256" key="14">
    <source>
        <dbReference type="SAM" id="MobiDB-lite"/>
    </source>
</evidence>
<dbReference type="FunFam" id="1.10.510.10:FF:000095">
    <property type="entry name" value="protein STRUBBELIG-RECEPTOR FAMILY 8"/>
    <property type="match status" value="1"/>
</dbReference>